<dbReference type="EMBL" id="RRCN01000002">
    <property type="protein sequence ID" value="RRJ54708.1"/>
    <property type="molecule type" value="Genomic_DNA"/>
</dbReference>
<reference evidence="1 2" key="1">
    <citation type="submission" date="2018-11" db="EMBL/GenBank/DDBJ databases">
        <title>Genome sequencing of Paenibacillus sp. KCOM 3021 (= ChDC PVNT-B20).</title>
        <authorList>
            <person name="Kook J.-K."/>
            <person name="Park S.-N."/>
            <person name="Lim Y.K."/>
        </authorList>
    </citation>
    <scope>NUCLEOTIDE SEQUENCE [LARGE SCALE GENOMIC DNA]</scope>
    <source>
        <strain evidence="1 2">KCOM 3021</strain>
    </source>
</reference>
<accession>A0A3P3TC80</accession>
<gene>
    <name evidence="1" type="ORF">EHV15_34490</name>
</gene>
<proteinExistence type="predicted"/>
<dbReference type="Proteomes" id="UP000267017">
    <property type="component" value="Unassembled WGS sequence"/>
</dbReference>
<name>A0A3P3TC80_9BACL</name>
<evidence type="ECO:0000313" key="1">
    <source>
        <dbReference type="EMBL" id="RRJ54708.1"/>
    </source>
</evidence>
<organism evidence="1 2">
    <name type="scientific">Paenibacillus oralis</name>
    <dbReference type="NCBI Taxonomy" id="2490856"/>
    <lineage>
        <taxon>Bacteria</taxon>
        <taxon>Bacillati</taxon>
        <taxon>Bacillota</taxon>
        <taxon>Bacilli</taxon>
        <taxon>Bacillales</taxon>
        <taxon>Paenibacillaceae</taxon>
        <taxon>Paenibacillus</taxon>
    </lineage>
</organism>
<evidence type="ECO:0000313" key="2">
    <source>
        <dbReference type="Proteomes" id="UP000267017"/>
    </source>
</evidence>
<sequence>MIKKRSYKGKVLKHSIWRESDEAKGMLIDIGKVEMMPGLAGTYSWNAKPRSGNKNYHYHGQFDKAIINGDCISFFVTQPVSVNGRSIKNDDTPLITIEFEMGEVSRLLYEDRWFKNQSWFKVLIEELQLSIF</sequence>
<dbReference type="RefSeq" id="WP_128635795.1">
    <property type="nucleotide sequence ID" value="NZ_RRCN01000002.1"/>
</dbReference>
<dbReference type="AlphaFoldDB" id="A0A3P3TC80"/>
<protein>
    <submittedName>
        <fullName evidence="1">Uncharacterized protein</fullName>
    </submittedName>
</protein>
<keyword evidence="2" id="KW-1185">Reference proteome</keyword>
<comment type="caution">
    <text evidence="1">The sequence shown here is derived from an EMBL/GenBank/DDBJ whole genome shotgun (WGS) entry which is preliminary data.</text>
</comment>